<organism evidence="2 3">
    <name type="scientific">Xanthomonas campestris pv. campestris (strain 8004)</name>
    <dbReference type="NCBI Taxonomy" id="314565"/>
    <lineage>
        <taxon>Bacteria</taxon>
        <taxon>Pseudomonadati</taxon>
        <taxon>Pseudomonadota</taxon>
        <taxon>Gammaproteobacteria</taxon>
        <taxon>Lysobacterales</taxon>
        <taxon>Lysobacteraceae</taxon>
        <taxon>Xanthomonas</taxon>
    </lineage>
</organism>
<dbReference type="HOGENOM" id="CLU_184395_1_0_6"/>
<dbReference type="EMBL" id="CP000050">
    <property type="protein sequence ID" value="AAY49669.1"/>
    <property type="molecule type" value="Genomic_DNA"/>
</dbReference>
<dbReference type="NCBIfam" id="NF033894">
    <property type="entry name" value="Eex_IncN"/>
    <property type="match status" value="1"/>
</dbReference>
<gene>
    <name evidence="2" type="ordered locus">XC_2620</name>
</gene>
<feature type="chain" id="PRO_5002601384" evidence="1">
    <location>
        <begin position="26"/>
        <end position="92"/>
    </location>
</feature>
<evidence type="ECO:0000313" key="3">
    <source>
        <dbReference type="Proteomes" id="UP000000420"/>
    </source>
</evidence>
<protein>
    <submittedName>
        <fullName evidence="2">Conserved plasmid protein</fullName>
    </submittedName>
</protein>
<reference evidence="2 3" key="1">
    <citation type="journal article" date="2005" name="Genome Res.">
        <title>Comparative and functional genomic analyses of the pathogenicity of phytopathogen Xanthomonas campestris pv. campestris.</title>
        <authorList>
            <person name="Qian W."/>
            <person name="Jia Y."/>
            <person name="Ren S.X."/>
            <person name="He Y.Q."/>
            <person name="Feng J.X."/>
            <person name="Lu L.F."/>
            <person name="Sun Q."/>
            <person name="Ying G."/>
            <person name="Tang D.J."/>
            <person name="Tang H."/>
            <person name="Wu W."/>
            <person name="Hao P."/>
            <person name="Wang L."/>
            <person name="Jiang B.L."/>
            <person name="Zeng S."/>
            <person name="Gu W.Y."/>
            <person name="Lu G."/>
            <person name="Rong L."/>
            <person name="Tian Y."/>
            <person name="Yao Z."/>
            <person name="Fu G."/>
            <person name="Chen B."/>
            <person name="Fang R."/>
            <person name="Qiang B."/>
            <person name="Chen Z."/>
            <person name="Zhao G.P."/>
            <person name="Tang J.L."/>
            <person name="He C."/>
        </authorList>
    </citation>
    <scope>NUCLEOTIDE SEQUENCE [LARGE SCALE GENOMIC DNA]</scope>
    <source>
        <strain evidence="2 3">8004</strain>
    </source>
</reference>
<keyword evidence="1" id="KW-0732">Signal</keyword>
<feature type="signal peptide" evidence="1">
    <location>
        <begin position="1"/>
        <end position="25"/>
    </location>
</feature>
<dbReference type="InterPro" id="IPR047937">
    <property type="entry name" value="Eex_IncN-like"/>
</dbReference>
<dbReference type="KEGG" id="xcb:XC_2620"/>
<name>A0A0H2X8F8_XANC8</name>
<dbReference type="AlphaFoldDB" id="A0A0H2X8F8"/>
<evidence type="ECO:0000313" key="2">
    <source>
        <dbReference type="EMBL" id="AAY49669.1"/>
    </source>
</evidence>
<proteinExistence type="predicted"/>
<evidence type="ECO:0000256" key="1">
    <source>
        <dbReference type="SAM" id="SignalP"/>
    </source>
</evidence>
<accession>A0A0H2X8F8</accession>
<dbReference type="Proteomes" id="UP000000420">
    <property type="component" value="Chromosome"/>
</dbReference>
<sequence length="92" mass="10156">MAAMNLHRWLAALACGLAVSSQAPAATPKTVNYYAEHNEERKTVLARCRDNPGELRETPDCVNAERADAKKALARRGHLDLKPLTAEDFKKP</sequence>